<feature type="compositionally biased region" description="Basic and acidic residues" evidence="1">
    <location>
        <begin position="215"/>
        <end position="230"/>
    </location>
</feature>
<keyword evidence="3" id="KW-1185">Reference proteome</keyword>
<feature type="compositionally biased region" description="Basic and acidic residues" evidence="1">
    <location>
        <begin position="79"/>
        <end position="99"/>
    </location>
</feature>
<evidence type="ECO:0000256" key="1">
    <source>
        <dbReference type="SAM" id="MobiDB-lite"/>
    </source>
</evidence>
<reference evidence="2" key="1">
    <citation type="journal article" date="2020" name="Stud. Mycol.">
        <title>101 Dothideomycetes genomes: a test case for predicting lifestyles and emergence of pathogens.</title>
        <authorList>
            <person name="Haridas S."/>
            <person name="Albert R."/>
            <person name="Binder M."/>
            <person name="Bloem J."/>
            <person name="Labutti K."/>
            <person name="Salamov A."/>
            <person name="Andreopoulos B."/>
            <person name="Baker S."/>
            <person name="Barry K."/>
            <person name="Bills G."/>
            <person name="Bluhm B."/>
            <person name="Cannon C."/>
            <person name="Castanera R."/>
            <person name="Culley D."/>
            <person name="Daum C."/>
            <person name="Ezra D."/>
            <person name="Gonzalez J."/>
            <person name="Henrissat B."/>
            <person name="Kuo A."/>
            <person name="Liang C."/>
            <person name="Lipzen A."/>
            <person name="Lutzoni F."/>
            <person name="Magnuson J."/>
            <person name="Mondo S."/>
            <person name="Nolan M."/>
            <person name="Ohm R."/>
            <person name="Pangilinan J."/>
            <person name="Park H.-J."/>
            <person name="Ramirez L."/>
            <person name="Alfaro M."/>
            <person name="Sun H."/>
            <person name="Tritt A."/>
            <person name="Yoshinaga Y."/>
            <person name="Zwiers L.-H."/>
            <person name="Turgeon B."/>
            <person name="Goodwin S."/>
            <person name="Spatafora J."/>
            <person name="Crous P."/>
            <person name="Grigoriev I."/>
        </authorList>
    </citation>
    <scope>NUCLEOTIDE SEQUENCE</scope>
    <source>
        <strain evidence="2">CBS 627.86</strain>
    </source>
</reference>
<feature type="region of interest" description="Disordered" evidence="1">
    <location>
        <begin position="79"/>
        <end position="230"/>
    </location>
</feature>
<protein>
    <recommendedName>
        <fullName evidence="4">Cylicin I</fullName>
    </recommendedName>
</protein>
<evidence type="ECO:0000313" key="2">
    <source>
        <dbReference type="EMBL" id="KAF2111591.1"/>
    </source>
</evidence>
<gene>
    <name evidence="2" type="ORF">BDV96DRAFT_650145</name>
</gene>
<dbReference type="OrthoDB" id="4590707at2759"/>
<proteinExistence type="predicted"/>
<evidence type="ECO:0000313" key="3">
    <source>
        <dbReference type="Proteomes" id="UP000799770"/>
    </source>
</evidence>
<sequence>MVLPRYAALRASSIARCARPARFIRSAELQPWQRMVQRRTYASEHGHSESKSSDVPWIAGATVTTAVGLYLVTTQDLGGHEAHDEHGHGDAEHEEKDKPEDDAEQSEESDDKEEKDDKQETKDEGKEDKSDEKDEKDDKSDDSKEDKAPSTTDKPDPSKDSKSQNETSGKQQGLSNDDTGHSTSVADNPEKSSKGEGVAETAKLKGAVDPQRPAAENKDERGKATQDKSK</sequence>
<dbReference type="EMBL" id="ML977334">
    <property type="protein sequence ID" value="KAF2111591.1"/>
    <property type="molecule type" value="Genomic_DNA"/>
</dbReference>
<organism evidence="2 3">
    <name type="scientific">Lophiotrema nucula</name>
    <dbReference type="NCBI Taxonomy" id="690887"/>
    <lineage>
        <taxon>Eukaryota</taxon>
        <taxon>Fungi</taxon>
        <taxon>Dikarya</taxon>
        <taxon>Ascomycota</taxon>
        <taxon>Pezizomycotina</taxon>
        <taxon>Dothideomycetes</taxon>
        <taxon>Pleosporomycetidae</taxon>
        <taxon>Pleosporales</taxon>
        <taxon>Lophiotremataceae</taxon>
        <taxon>Lophiotrema</taxon>
    </lineage>
</organism>
<feature type="compositionally biased region" description="Acidic residues" evidence="1">
    <location>
        <begin position="100"/>
        <end position="114"/>
    </location>
</feature>
<feature type="compositionally biased region" description="Polar residues" evidence="1">
    <location>
        <begin position="164"/>
        <end position="186"/>
    </location>
</feature>
<name>A0A6A5YZS1_9PLEO</name>
<dbReference type="Proteomes" id="UP000799770">
    <property type="component" value="Unassembled WGS sequence"/>
</dbReference>
<dbReference type="AlphaFoldDB" id="A0A6A5YZS1"/>
<evidence type="ECO:0008006" key="4">
    <source>
        <dbReference type="Google" id="ProtNLM"/>
    </source>
</evidence>
<feature type="compositionally biased region" description="Basic and acidic residues" evidence="1">
    <location>
        <begin position="115"/>
        <end position="163"/>
    </location>
</feature>
<accession>A0A6A5YZS1</accession>